<keyword evidence="4" id="KW-1185">Reference proteome</keyword>
<dbReference type="Proteomes" id="UP001652625">
    <property type="component" value="Chromosome 11"/>
</dbReference>
<feature type="chain" id="PRO_5045192565" evidence="3">
    <location>
        <begin position="19"/>
        <end position="164"/>
    </location>
</feature>
<keyword evidence="2" id="KW-0812">Transmembrane</keyword>
<evidence type="ECO:0000256" key="2">
    <source>
        <dbReference type="SAM" id="Phobius"/>
    </source>
</evidence>
<dbReference type="GeneID" id="101237483"/>
<evidence type="ECO:0000256" key="1">
    <source>
        <dbReference type="SAM" id="MobiDB-lite"/>
    </source>
</evidence>
<feature type="transmembrane region" description="Helical" evidence="2">
    <location>
        <begin position="77"/>
        <end position="100"/>
    </location>
</feature>
<organism evidence="4 5">
    <name type="scientific">Hydra vulgaris</name>
    <name type="common">Hydra</name>
    <name type="synonym">Hydra attenuata</name>
    <dbReference type="NCBI Taxonomy" id="6087"/>
    <lineage>
        <taxon>Eukaryota</taxon>
        <taxon>Metazoa</taxon>
        <taxon>Cnidaria</taxon>
        <taxon>Hydrozoa</taxon>
        <taxon>Hydroidolina</taxon>
        <taxon>Anthoathecata</taxon>
        <taxon>Aplanulata</taxon>
        <taxon>Hydridae</taxon>
        <taxon>Hydra</taxon>
    </lineage>
</organism>
<gene>
    <name evidence="5" type="primary">LOC101237483</name>
</gene>
<feature type="region of interest" description="Disordered" evidence="1">
    <location>
        <begin position="117"/>
        <end position="150"/>
    </location>
</feature>
<keyword evidence="2" id="KW-0472">Membrane</keyword>
<sequence length="164" mass="18691">MFLKLFVILSFVAYFTSAGSLCSQKSNTSCSDCVADINCFWCAETKICGQRDGLKPTSMQCDGSWNSFNVCKINGTAILIIFFVSAGAFLLIVIGVLYCCCCRNCCRSRNLKQWAKEDARKQREKEERQARHSERESEMKAKHDQIRLKYGLKDKQTASYERFA</sequence>
<dbReference type="RefSeq" id="XP_065666373.1">
    <property type="nucleotide sequence ID" value="XM_065810301.1"/>
</dbReference>
<evidence type="ECO:0000256" key="3">
    <source>
        <dbReference type="SAM" id="SignalP"/>
    </source>
</evidence>
<evidence type="ECO:0000313" key="4">
    <source>
        <dbReference type="Proteomes" id="UP001652625"/>
    </source>
</evidence>
<keyword evidence="3" id="KW-0732">Signal</keyword>
<proteinExistence type="predicted"/>
<accession>A0ABM4CWR6</accession>
<dbReference type="PANTHER" id="PTHR15191:SF3">
    <property type="entry name" value="PITUITARY TUMOR-TRANSFORMING GENE PROTEIN-BINDING FACTOR"/>
    <property type="match status" value="1"/>
</dbReference>
<dbReference type="PANTHER" id="PTHR15191">
    <property type="entry name" value="PROTEIN CBG20567"/>
    <property type="match status" value="1"/>
</dbReference>
<feature type="signal peptide" evidence="3">
    <location>
        <begin position="1"/>
        <end position="18"/>
    </location>
</feature>
<reference evidence="5" key="1">
    <citation type="submission" date="2025-08" db="UniProtKB">
        <authorList>
            <consortium name="RefSeq"/>
        </authorList>
    </citation>
    <scope>IDENTIFICATION</scope>
</reference>
<keyword evidence="2" id="KW-1133">Transmembrane helix</keyword>
<evidence type="ECO:0000313" key="5">
    <source>
        <dbReference type="RefSeq" id="XP_065666373.1"/>
    </source>
</evidence>
<name>A0ABM4CWR6_HYDVU</name>
<dbReference type="InterPro" id="IPR052304">
    <property type="entry name" value="PTTG1IP"/>
</dbReference>
<protein>
    <submittedName>
        <fullName evidence="5">Pituitary tumor-transforming gene 1 protein-interacting protein isoform X2</fullName>
    </submittedName>
</protein>